<evidence type="ECO:0000256" key="3">
    <source>
        <dbReference type="SAM" id="Phobius"/>
    </source>
</evidence>
<keyword evidence="1" id="KW-0378">Hydrolase</keyword>
<feature type="transmembrane region" description="Helical" evidence="3">
    <location>
        <begin position="20"/>
        <end position="42"/>
    </location>
</feature>
<organism evidence="4 5">
    <name type="scientific">Streptomyces hydrogenans</name>
    <dbReference type="NCBI Taxonomy" id="1873719"/>
    <lineage>
        <taxon>Bacteria</taxon>
        <taxon>Bacillati</taxon>
        <taxon>Actinomycetota</taxon>
        <taxon>Actinomycetes</taxon>
        <taxon>Kitasatosporales</taxon>
        <taxon>Streptomycetaceae</taxon>
        <taxon>Streptomyces</taxon>
    </lineage>
</organism>
<keyword evidence="5" id="KW-1185">Reference proteome</keyword>
<dbReference type="Proteomes" id="UP001052739">
    <property type="component" value="Unassembled WGS sequence"/>
</dbReference>
<evidence type="ECO:0000256" key="1">
    <source>
        <dbReference type="ARBA" id="ARBA00022801"/>
    </source>
</evidence>
<accession>A0ABQ3PI54</accession>
<dbReference type="NCBIfam" id="NF033748">
    <property type="entry name" value="class_F_sortase"/>
    <property type="match status" value="1"/>
</dbReference>
<dbReference type="InterPro" id="IPR023365">
    <property type="entry name" value="Sortase_dom-sf"/>
</dbReference>
<protein>
    <recommendedName>
        <fullName evidence="6">Class F sortase</fullName>
    </recommendedName>
</protein>
<dbReference type="InterPro" id="IPR042001">
    <property type="entry name" value="Sortase_F"/>
</dbReference>
<dbReference type="Pfam" id="PF04203">
    <property type="entry name" value="Sortase"/>
    <property type="match status" value="1"/>
</dbReference>
<gene>
    <name evidence="4" type="ORF">Shyd_60670</name>
</gene>
<dbReference type="Gene3D" id="2.40.260.10">
    <property type="entry name" value="Sortase"/>
    <property type="match status" value="1"/>
</dbReference>
<keyword evidence="3" id="KW-0472">Membrane</keyword>
<evidence type="ECO:0000313" key="5">
    <source>
        <dbReference type="Proteomes" id="UP001052739"/>
    </source>
</evidence>
<proteinExistence type="predicted"/>
<reference evidence="4" key="1">
    <citation type="submission" date="2024-05" db="EMBL/GenBank/DDBJ databases">
        <title>Whole genome shotgun sequence of Streptomyces hydrogenans NBRC 13475.</title>
        <authorList>
            <person name="Komaki H."/>
            <person name="Tamura T."/>
        </authorList>
    </citation>
    <scope>NUCLEOTIDE SEQUENCE</scope>
    <source>
        <strain evidence="4">NBRC 13475</strain>
    </source>
</reference>
<feature type="region of interest" description="Disordered" evidence="2">
    <location>
        <begin position="45"/>
        <end position="87"/>
    </location>
</feature>
<keyword evidence="3" id="KW-0812">Transmembrane</keyword>
<keyword evidence="3" id="KW-1133">Transmembrane helix</keyword>
<evidence type="ECO:0000256" key="2">
    <source>
        <dbReference type="SAM" id="MobiDB-lite"/>
    </source>
</evidence>
<name>A0ABQ3PI54_9ACTN</name>
<dbReference type="EMBL" id="BNDW01000068">
    <property type="protein sequence ID" value="GHI24696.1"/>
    <property type="molecule type" value="Genomic_DNA"/>
</dbReference>
<sequence>MTEPPPDPANEEVRRPARWVAPTVFWTTALAAILVLAGPGMFTQDETDAPRPASSRAVSDPAAGASASPRTPHRASPKAEPRSDLAMPRAIPTRLRIAKIGVDAPFTGLKIGPSGALEPPPADDTNLVGWHAAGIAPGQRGTALIAGHLDTVTAPAVFARLGELEAGDSFEVARADGTVAVFLIDSVESFRKDDFPNQRVYDDTPDALVRLITCAGPYDRAAKDYTENLVVFAHLQPR</sequence>
<evidence type="ECO:0000313" key="4">
    <source>
        <dbReference type="EMBL" id="GHI24696.1"/>
    </source>
</evidence>
<comment type="caution">
    <text evidence="4">The sequence shown here is derived from an EMBL/GenBank/DDBJ whole genome shotgun (WGS) entry which is preliminary data.</text>
</comment>
<dbReference type="InterPro" id="IPR005754">
    <property type="entry name" value="Sortase"/>
</dbReference>
<evidence type="ECO:0008006" key="6">
    <source>
        <dbReference type="Google" id="ProtNLM"/>
    </source>
</evidence>
<dbReference type="CDD" id="cd05829">
    <property type="entry name" value="Sortase_F"/>
    <property type="match status" value="1"/>
</dbReference>
<dbReference type="SUPFAM" id="SSF63817">
    <property type="entry name" value="Sortase"/>
    <property type="match status" value="1"/>
</dbReference>